<sequence length="87" mass="9906">MFFKSSEELMPSYLLILQDAKGLFKAAARQRSYNTWVRHAGCSARKAEAKGGRRLALVTSFDRADLQGRAPFPSYRSHIPPIIYFQI</sequence>
<organism evidence="1">
    <name type="scientific">bioreactor metagenome</name>
    <dbReference type="NCBI Taxonomy" id="1076179"/>
    <lineage>
        <taxon>unclassified sequences</taxon>
        <taxon>metagenomes</taxon>
        <taxon>ecological metagenomes</taxon>
    </lineage>
</organism>
<name>A0A644ZL77_9ZZZZ</name>
<evidence type="ECO:0000313" key="1">
    <source>
        <dbReference type="EMBL" id="MPM39443.1"/>
    </source>
</evidence>
<protein>
    <submittedName>
        <fullName evidence="1">Uncharacterized protein</fullName>
    </submittedName>
</protein>
<dbReference type="AlphaFoldDB" id="A0A644ZL77"/>
<proteinExistence type="predicted"/>
<dbReference type="EMBL" id="VSSQ01008642">
    <property type="protein sequence ID" value="MPM39443.1"/>
    <property type="molecule type" value="Genomic_DNA"/>
</dbReference>
<accession>A0A644ZL77</accession>
<gene>
    <name evidence="1" type="ORF">SDC9_86076</name>
</gene>
<reference evidence="1" key="1">
    <citation type="submission" date="2019-08" db="EMBL/GenBank/DDBJ databases">
        <authorList>
            <person name="Kucharzyk K."/>
            <person name="Murdoch R.W."/>
            <person name="Higgins S."/>
            <person name="Loffler F."/>
        </authorList>
    </citation>
    <scope>NUCLEOTIDE SEQUENCE</scope>
</reference>
<comment type="caution">
    <text evidence="1">The sequence shown here is derived from an EMBL/GenBank/DDBJ whole genome shotgun (WGS) entry which is preliminary data.</text>
</comment>